<dbReference type="PANTHER" id="PTHR30213">
    <property type="entry name" value="INNER MEMBRANE PROTEIN YHJD"/>
    <property type="match status" value="1"/>
</dbReference>
<keyword evidence="2" id="KW-1003">Cell membrane</keyword>
<feature type="transmembrane region" description="Helical" evidence="7">
    <location>
        <begin position="196"/>
        <end position="220"/>
    </location>
</feature>
<dbReference type="RefSeq" id="WP_284342587.1">
    <property type="nucleotide sequence ID" value="NZ_BSNS01000023.1"/>
</dbReference>
<evidence type="ECO:0000256" key="2">
    <source>
        <dbReference type="ARBA" id="ARBA00022475"/>
    </source>
</evidence>
<evidence type="ECO:0000313" key="8">
    <source>
        <dbReference type="EMBL" id="GLQ57190.1"/>
    </source>
</evidence>
<evidence type="ECO:0008006" key="10">
    <source>
        <dbReference type="Google" id="ProtNLM"/>
    </source>
</evidence>
<feature type="transmembrane region" description="Helical" evidence="7">
    <location>
        <begin position="232"/>
        <end position="254"/>
    </location>
</feature>
<evidence type="ECO:0000256" key="5">
    <source>
        <dbReference type="ARBA" id="ARBA00023136"/>
    </source>
</evidence>
<keyword evidence="3 7" id="KW-0812">Transmembrane</keyword>
<evidence type="ECO:0000256" key="6">
    <source>
        <dbReference type="SAM" id="MobiDB-lite"/>
    </source>
</evidence>
<dbReference type="InterPro" id="IPR017039">
    <property type="entry name" value="Virul_fac_BrkB"/>
</dbReference>
<feature type="transmembrane region" description="Helical" evidence="7">
    <location>
        <begin position="266"/>
        <end position="288"/>
    </location>
</feature>
<dbReference type="EMBL" id="BSNS01000023">
    <property type="protein sequence ID" value="GLQ57190.1"/>
    <property type="molecule type" value="Genomic_DNA"/>
</dbReference>
<feature type="transmembrane region" description="Helical" evidence="7">
    <location>
        <begin position="356"/>
        <end position="374"/>
    </location>
</feature>
<evidence type="ECO:0000313" key="9">
    <source>
        <dbReference type="Proteomes" id="UP001156691"/>
    </source>
</evidence>
<protein>
    <recommendedName>
        <fullName evidence="10">YihY/virulence factor BrkB family protein</fullName>
    </recommendedName>
</protein>
<feature type="transmembrane region" description="Helical" evidence="7">
    <location>
        <begin position="46"/>
        <end position="75"/>
    </location>
</feature>
<feature type="compositionally biased region" description="Polar residues" evidence="6">
    <location>
        <begin position="1"/>
        <end position="12"/>
    </location>
</feature>
<evidence type="ECO:0000256" key="4">
    <source>
        <dbReference type="ARBA" id="ARBA00022989"/>
    </source>
</evidence>
<comment type="caution">
    <text evidence="8">The sequence shown here is derived from an EMBL/GenBank/DDBJ whole genome shotgun (WGS) entry which is preliminary data.</text>
</comment>
<feature type="transmembrane region" description="Helical" evidence="7">
    <location>
        <begin position="115"/>
        <end position="138"/>
    </location>
</feature>
<evidence type="ECO:0000256" key="1">
    <source>
        <dbReference type="ARBA" id="ARBA00004651"/>
    </source>
</evidence>
<evidence type="ECO:0000256" key="7">
    <source>
        <dbReference type="SAM" id="Phobius"/>
    </source>
</evidence>
<feature type="region of interest" description="Disordered" evidence="6">
    <location>
        <begin position="1"/>
        <end position="23"/>
    </location>
</feature>
<dbReference type="PANTHER" id="PTHR30213:SF0">
    <property type="entry name" value="UPF0761 MEMBRANE PROTEIN YIHY"/>
    <property type="match status" value="1"/>
</dbReference>
<accession>A0ABQ5WCF3</accession>
<gene>
    <name evidence="8" type="ORF">GCM10010862_44490</name>
</gene>
<dbReference type="NCBIfam" id="TIGR00765">
    <property type="entry name" value="yihY_not_rbn"/>
    <property type="match status" value="1"/>
</dbReference>
<proteinExistence type="predicted"/>
<keyword evidence="4 7" id="KW-1133">Transmembrane helix</keyword>
<name>A0ABQ5WCF3_9HYPH</name>
<feature type="transmembrane region" description="Helical" evidence="7">
    <location>
        <begin position="159"/>
        <end position="184"/>
    </location>
</feature>
<comment type="subcellular location">
    <subcellularLocation>
        <location evidence="1">Cell membrane</location>
        <topology evidence="1">Multi-pass membrane protein</topology>
    </subcellularLocation>
</comment>
<dbReference type="Proteomes" id="UP001156691">
    <property type="component" value="Unassembled WGS sequence"/>
</dbReference>
<organism evidence="8 9">
    <name type="scientific">Devosia nitrariae</name>
    <dbReference type="NCBI Taxonomy" id="2071872"/>
    <lineage>
        <taxon>Bacteria</taxon>
        <taxon>Pseudomonadati</taxon>
        <taxon>Pseudomonadota</taxon>
        <taxon>Alphaproteobacteria</taxon>
        <taxon>Hyphomicrobiales</taxon>
        <taxon>Devosiaceae</taxon>
        <taxon>Devosia</taxon>
    </lineage>
</organism>
<reference evidence="9" key="1">
    <citation type="journal article" date="2019" name="Int. J. Syst. Evol. Microbiol.">
        <title>The Global Catalogue of Microorganisms (GCM) 10K type strain sequencing project: providing services to taxonomists for standard genome sequencing and annotation.</title>
        <authorList>
            <consortium name="The Broad Institute Genomics Platform"/>
            <consortium name="The Broad Institute Genome Sequencing Center for Infectious Disease"/>
            <person name="Wu L."/>
            <person name="Ma J."/>
        </authorList>
    </citation>
    <scope>NUCLEOTIDE SEQUENCE [LARGE SCALE GENOMIC DNA]</scope>
    <source>
        <strain evidence="9">NBRC 112416</strain>
    </source>
</reference>
<evidence type="ECO:0000256" key="3">
    <source>
        <dbReference type="ARBA" id="ARBA00022692"/>
    </source>
</evidence>
<dbReference type="Pfam" id="PF03631">
    <property type="entry name" value="Virul_fac_BrkB"/>
    <property type="match status" value="1"/>
</dbReference>
<keyword evidence="9" id="KW-1185">Reference proteome</keyword>
<sequence>MTDATQKLSQQEPGRGRGAESPQEIPFRGWKDVLWRTYHEIREDRVTMIAAAVTYFLLLSMVPALTALVSIYGLFTDPGTVTEHIRLLSSVVPEGGMQIIEEQLTRLSSAGRTTLGFALLFSVGIALWSASAGVKNLFEAMNIAYEEHESRNFFQLNAVALLFTLAGLVAIVAMIGVAVVVPVVLNLLGLGGGLDWLVQIGSYVLLALFLLTGIAALYRFGPSRQQATWRWITPGAVFAVVAILVVSILFSWYASNFGNYDRTYGSLGGLIALLTWIWISMMVLIMGAELNSEAERQTSKDTTIGPDEPMGERDATVADTVAPWDGKHDRGDGHSGEWQAGYNAAMRMRPTARRPLSLSSLLIAIPAAAAVALLDRGRRESSDKANRPP</sequence>
<keyword evidence="5 7" id="KW-0472">Membrane</keyword>